<accession>A0A5J5IU33</accession>
<keyword evidence="2" id="KW-1185">Reference proteome</keyword>
<dbReference type="RefSeq" id="WP_150418194.1">
    <property type="nucleotide sequence ID" value="NZ_VYRZ01000001.1"/>
</dbReference>
<dbReference type="AlphaFoldDB" id="A0A5J5IU33"/>
<evidence type="ECO:0000313" key="2">
    <source>
        <dbReference type="Proteomes" id="UP000327039"/>
    </source>
</evidence>
<proteinExistence type="predicted"/>
<sequence>MSTAKFITELDAHEVFVFGSNAAGAHGAGAARTAYEKFGAVWGDGHGHHGQSYAIDTMSGFDELAAEVSRFCTYAATRSELTFLVTEVGCGIAGYAPEQVAPLFVGAPGNVELPESFERVIRSRT</sequence>
<dbReference type="EMBL" id="VYRZ01000001">
    <property type="protein sequence ID" value="KAA9089563.1"/>
    <property type="molecule type" value="Genomic_DNA"/>
</dbReference>
<gene>
    <name evidence="1" type="ORF">F6B42_03540</name>
</gene>
<dbReference type="OrthoDB" id="489040at2"/>
<name>A0A5J5IU33_9MICO</name>
<protein>
    <submittedName>
        <fullName evidence="1">Uncharacterized protein</fullName>
    </submittedName>
</protein>
<reference evidence="2" key="1">
    <citation type="submission" date="2019-09" db="EMBL/GenBank/DDBJ databases">
        <title>Mumia zhuanghuii sp. nov. isolated from the intestinal contents of plateau pika (Ochotona curzoniae) in the Qinghai-Tibet plateau of China.</title>
        <authorList>
            <person name="Tian Z."/>
        </authorList>
    </citation>
    <scope>NUCLEOTIDE SEQUENCE [LARGE SCALE GENOMIC DNA]</scope>
    <source>
        <strain evidence="2">DSM 25564</strain>
    </source>
</reference>
<evidence type="ECO:0000313" key="1">
    <source>
        <dbReference type="EMBL" id="KAA9089563.1"/>
    </source>
</evidence>
<comment type="caution">
    <text evidence="1">The sequence shown here is derived from an EMBL/GenBank/DDBJ whole genome shotgun (WGS) entry which is preliminary data.</text>
</comment>
<organism evidence="1 2">
    <name type="scientific">Microbacterium radiodurans</name>
    <dbReference type="NCBI Taxonomy" id="661398"/>
    <lineage>
        <taxon>Bacteria</taxon>
        <taxon>Bacillati</taxon>
        <taxon>Actinomycetota</taxon>
        <taxon>Actinomycetes</taxon>
        <taxon>Micrococcales</taxon>
        <taxon>Microbacteriaceae</taxon>
        <taxon>Microbacterium</taxon>
    </lineage>
</organism>
<dbReference type="Proteomes" id="UP000327039">
    <property type="component" value="Unassembled WGS sequence"/>
</dbReference>